<dbReference type="EMBL" id="AFZZ01000201">
    <property type="protein sequence ID" value="EHJ37352.1"/>
    <property type="molecule type" value="Genomic_DNA"/>
</dbReference>
<evidence type="ECO:0008006" key="3">
    <source>
        <dbReference type="Google" id="ProtNLM"/>
    </source>
</evidence>
<accession>G6B0H5</accession>
<dbReference type="Proteomes" id="UP000004407">
    <property type="component" value="Unassembled WGS sequence"/>
</dbReference>
<dbReference type="RefSeq" id="WP_007901976.1">
    <property type="nucleotide sequence ID" value="NZ_JH379450.1"/>
</dbReference>
<evidence type="ECO:0000313" key="2">
    <source>
        <dbReference type="Proteomes" id="UP000004407"/>
    </source>
</evidence>
<dbReference type="AlphaFoldDB" id="G6B0H5"/>
<dbReference type="GeneID" id="78337868"/>
<sequence>MSKEDHNTVGYTIALVSEFAAKFGIMPKQAYNYLKRFKGLDYFYNHYGILHTFSFEDSVDAVSEVCRLNGGKLQ</sequence>
<protein>
    <recommendedName>
        <fullName evidence="3">DUF3791 domain-containing protein</fullName>
    </recommendedName>
</protein>
<dbReference type="HOGENOM" id="CLU_180557_0_0_10"/>
<gene>
    <name evidence="1" type="ORF">HMPREF0673_02393</name>
</gene>
<organism evidence="1 2">
    <name type="scientific">Leyella stercorea DSM 18206</name>
    <dbReference type="NCBI Taxonomy" id="1002367"/>
    <lineage>
        <taxon>Bacteria</taxon>
        <taxon>Pseudomonadati</taxon>
        <taxon>Bacteroidota</taxon>
        <taxon>Bacteroidia</taxon>
        <taxon>Bacteroidales</taxon>
        <taxon>Prevotellaceae</taxon>
        <taxon>Leyella</taxon>
    </lineage>
</organism>
<evidence type="ECO:0000313" key="1">
    <source>
        <dbReference type="EMBL" id="EHJ37352.1"/>
    </source>
</evidence>
<dbReference type="Pfam" id="PF12668">
    <property type="entry name" value="DUF3791"/>
    <property type="match status" value="1"/>
</dbReference>
<dbReference type="InterPro" id="IPR024269">
    <property type="entry name" value="DUF3791"/>
</dbReference>
<comment type="caution">
    <text evidence="1">The sequence shown here is derived from an EMBL/GenBank/DDBJ whole genome shotgun (WGS) entry which is preliminary data.</text>
</comment>
<proteinExistence type="predicted"/>
<reference evidence="1 2" key="1">
    <citation type="submission" date="2011-08" db="EMBL/GenBank/DDBJ databases">
        <authorList>
            <person name="Weinstock G."/>
            <person name="Sodergren E."/>
            <person name="Clifton S."/>
            <person name="Fulton L."/>
            <person name="Fulton B."/>
            <person name="Courtney L."/>
            <person name="Fronick C."/>
            <person name="Harrison M."/>
            <person name="Strong C."/>
            <person name="Farmer C."/>
            <person name="Delahaunty K."/>
            <person name="Markovic C."/>
            <person name="Hall O."/>
            <person name="Minx P."/>
            <person name="Tomlinson C."/>
            <person name="Mitreva M."/>
            <person name="Hou S."/>
            <person name="Chen J."/>
            <person name="Wollam A."/>
            <person name="Pepin K.H."/>
            <person name="Johnson M."/>
            <person name="Bhonagiri V."/>
            <person name="Zhang X."/>
            <person name="Suruliraj S."/>
            <person name="Warren W."/>
            <person name="Chinwalla A."/>
            <person name="Mardis E.R."/>
            <person name="Wilson R.K."/>
        </authorList>
    </citation>
    <scope>NUCLEOTIDE SEQUENCE [LARGE SCALE GENOMIC DNA]</scope>
    <source>
        <strain evidence="1 2">DSM 18206</strain>
    </source>
</reference>
<name>G6B0H5_9BACT</name>